<protein>
    <submittedName>
        <fullName evidence="1">Uncharacterized protein</fullName>
    </submittedName>
</protein>
<dbReference type="GeneID" id="55626565"/>
<dbReference type="EMBL" id="MN877442">
    <property type="protein sequence ID" value="QHZ59871.1"/>
    <property type="molecule type" value="Genomic_DNA"/>
</dbReference>
<reference evidence="1 2" key="1">
    <citation type="submission" date="2019-12" db="EMBL/GenBank/DDBJ databases">
        <title>Alteromonas phage V22 represents a new genus of marine bacteriophages that requires a novel tail fiber chaperone for host recognition.</title>
        <authorList>
            <person name="Gonzalez-Serrano R."/>
            <person name="Dunne M."/>
            <person name="Rosselli R."/>
            <person name="Martin-Cuadrado A.-B."/>
            <person name="Grosboillot V."/>
            <person name="Zinsli L."/>
            <person name="Roda-Garcia J.J."/>
            <person name="Loessner M.J."/>
            <person name="Rodriguez-Valera F."/>
        </authorList>
    </citation>
    <scope>NUCLEOTIDE SEQUENCE [LARGE SCALE GENOMIC DNA]</scope>
</reference>
<dbReference type="RefSeq" id="YP_009855825.1">
    <property type="nucleotide sequence ID" value="NC_048847.1"/>
</dbReference>
<accession>A0A6C0R0P1</accession>
<proteinExistence type="predicted"/>
<organism evidence="1 2">
    <name type="scientific">Alteromonas phage vB_AmeM_PT11-V22</name>
    <dbReference type="NCBI Taxonomy" id="2704031"/>
    <lineage>
        <taxon>Viruses</taxon>
        <taxon>Duplodnaviria</taxon>
        <taxon>Heunggongvirae</taxon>
        <taxon>Uroviricota</taxon>
        <taxon>Caudoviricetes</taxon>
        <taxon>Myoalterovirus</taxon>
        <taxon>Myoalterovirus PT11V22</taxon>
    </lineage>
</organism>
<evidence type="ECO:0000313" key="1">
    <source>
        <dbReference type="EMBL" id="QHZ59871.1"/>
    </source>
</evidence>
<keyword evidence="2" id="KW-1185">Reference proteome</keyword>
<sequence>MMADTTRQDLAEDVLYLRKQVDEHLAEIDRKLKILEEGIYQEPTPLWKQVLNQTQFHNGHGQLTLSEIKMSEVGKLLKDLEDNWEEDLNDMFYLNMMMEKDLSWSGSVYQCTGGFGSQDRLWASFDKIIIDTEENKNG</sequence>
<evidence type="ECO:0000313" key="2">
    <source>
        <dbReference type="Proteomes" id="UP000479357"/>
    </source>
</evidence>
<dbReference type="Proteomes" id="UP000479357">
    <property type="component" value="Segment"/>
</dbReference>
<dbReference type="KEGG" id="vg:55626565"/>
<name>A0A6C0R0P1_9CAUD</name>